<gene>
    <name evidence="3" type="ORF">B0H67DRAFT_482929</name>
</gene>
<dbReference type="InterPro" id="IPR013088">
    <property type="entry name" value="Znf_NHR/GATA"/>
</dbReference>
<dbReference type="Gene3D" id="3.30.50.10">
    <property type="entry name" value="Erythroid Transcription Factor GATA-1, subunit A"/>
    <property type="match status" value="1"/>
</dbReference>
<keyword evidence="4" id="KW-1185">Reference proteome</keyword>
<dbReference type="PROSITE" id="PS50114">
    <property type="entry name" value="GATA_ZN_FINGER_2"/>
    <property type="match status" value="1"/>
</dbReference>
<reference evidence="3" key="1">
    <citation type="submission" date="2023-06" db="EMBL/GenBank/DDBJ databases">
        <title>Genome-scale phylogeny and comparative genomics of the fungal order Sordariales.</title>
        <authorList>
            <consortium name="Lawrence Berkeley National Laboratory"/>
            <person name="Hensen N."/>
            <person name="Bonometti L."/>
            <person name="Westerberg I."/>
            <person name="Brannstrom I.O."/>
            <person name="Guillou S."/>
            <person name="Cros-Aarteil S."/>
            <person name="Calhoun S."/>
            <person name="Haridas S."/>
            <person name="Kuo A."/>
            <person name="Mondo S."/>
            <person name="Pangilinan J."/>
            <person name="Riley R."/>
            <person name="Labutti K."/>
            <person name="Andreopoulos B."/>
            <person name="Lipzen A."/>
            <person name="Chen C."/>
            <person name="Yanf M."/>
            <person name="Daum C."/>
            <person name="Ng V."/>
            <person name="Clum A."/>
            <person name="Steindorff A."/>
            <person name="Ohm R."/>
            <person name="Martin F."/>
            <person name="Silar P."/>
            <person name="Natvig D."/>
            <person name="Lalanne C."/>
            <person name="Gautier V."/>
            <person name="Ament-Velasquez S.L."/>
            <person name="Kruys A."/>
            <person name="Hutchinson M.I."/>
            <person name="Powell A.J."/>
            <person name="Barry K."/>
            <person name="Miller A.N."/>
            <person name="Grigoriev I.V."/>
            <person name="Debuchy R."/>
            <person name="Gladieux P."/>
            <person name="Thoren M.H."/>
            <person name="Johannesson H."/>
        </authorList>
    </citation>
    <scope>NUCLEOTIDE SEQUENCE</scope>
    <source>
        <strain evidence="3">SMH4607-1</strain>
    </source>
</reference>
<keyword evidence="1" id="KW-0863">Zinc-finger</keyword>
<evidence type="ECO:0000313" key="4">
    <source>
        <dbReference type="Proteomes" id="UP001172102"/>
    </source>
</evidence>
<protein>
    <recommendedName>
        <fullName evidence="2">GATA-type domain-containing protein</fullName>
    </recommendedName>
</protein>
<dbReference type="GO" id="GO:0008270">
    <property type="term" value="F:zinc ion binding"/>
    <property type="evidence" value="ECO:0007669"/>
    <property type="project" value="UniProtKB-KW"/>
</dbReference>
<name>A0AA40E5N1_9PEZI</name>
<accession>A0AA40E5N1</accession>
<sequence length="58" mass="6130">QKTIPARNAAGRCHGCGDTVSTEWRTGPDGKGTLCNRCGLQFSKASKLNALRQQALVG</sequence>
<organism evidence="3 4">
    <name type="scientific">Lasiosphaeris hirsuta</name>
    <dbReference type="NCBI Taxonomy" id="260670"/>
    <lineage>
        <taxon>Eukaryota</taxon>
        <taxon>Fungi</taxon>
        <taxon>Dikarya</taxon>
        <taxon>Ascomycota</taxon>
        <taxon>Pezizomycotina</taxon>
        <taxon>Sordariomycetes</taxon>
        <taxon>Sordariomycetidae</taxon>
        <taxon>Sordariales</taxon>
        <taxon>Lasiosphaeriaceae</taxon>
        <taxon>Lasiosphaeris</taxon>
    </lineage>
</organism>
<dbReference type="GO" id="GO:0006355">
    <property type="term" value="P:regulation of DNA-templated transcription"/>
    <property type="evidence" value="ECO:0007669"/>
    <property type="project" value="InterPro"/>
</dbReference>
<dbReference type="Proteomes" id="UP001172102">
    <property type="component" value="Unassembled WGS sequence"/>
</dbReference>
<keyword evidence="1" id="KW-0479">Metal-binding</keyword>
<dbReference type="Pfam" id="PF00320">
    <property type="entry name" value="GATA"/>
    <property type="match status" value="1"/>
</dbReference>
<evidence type="ECO:0000256" key="1">
    <source>
        <dbReference type="PROSITE-ProRule" id="PRU00094"/>
    </source>
</evidence>
<feature type="non-terminal residue" evidence="3">
    <location>
        <position position="1"/>
    </location>
</feature>
<evidence type="ECO:0000313" key="3">
    <source>
        <dbReference type="EMBL" id="KAK0725962.1"/>
    </source>
</evidence>
<comment type="caution">
    <text evidence="3">The sequence shown here is derived from an EMBL/GenBank/DDBJ whole genome shotgun (WGS) entry which is preliminary data.</text>
</comment>
<evidence type="ECO:0000259" key="2">
    <source>
        <dbReference type="PROSITE" id="PS50114"/>
    </source>
</evidence>
<dbReference type="InterPro" id="IPR000679">
    <property type="entry name" value="Znf_GATA"/>
</dbReference>
<dbReference type="AlphaFoldDB" id="A0AA40E5N1"/>
<feature type="domain" description="GATA-type" evidence="2">
    <location>
        <begin position="7"/>
        <end position="40"/>
    </location>
</feature>
<dbReference type="SUPFAM" id="SSF57716">
    <property type="entry name" value="Glucocorticoid receptor-like (DNA-binding domain)"/>
    <property type="match status" value="1"/>
</dbReference>
<dbReference type="SMART" id="SM00401">
    <property type="entry name" value="ZnF_GATA"/>
    <property type="match status" value="1"/>
</dbReference>
<keyword evidence="1" id="KW-0862">Zinc</keyword>
<dbReference type="EMBL" id="JAUKUA010000002">
    <property type="protein sequence ID" value="KAK0725962.1"/>
    <property type="molecule type" value="Genomic_DNA"/>
</dbReference>
<proteinExistence type="predicted"/>
<dbReference type="GO" id="GO:0043565">
    <property type="term" value="F:sequence-specific DNA binding"/>
    <property type="evidence" value="ECO:0007669"/>
    <property type="project" value="InterPro"/>
</dbReference>